<evidence type="ECO:0000313" key="1">
    <source>
        <dbReference type="EMBL" id="GIY89908.1"/>
    </source>
</evidence>
<name>A0AAV4X5H9_CAEEX</name>
<keyword evidence="2" id="KW-1185">Reference proteome</keyword>
<protein>
    <submittedName>
        <fullName evidence="1">Uncharacterized protein</fullName>
    </submittedName>
</protein>
<comment type="caution">
    <text evidence="1">The sequence shown here is derived from an EMBL/GenBank/DDBJ whole genome shotgun (WGS) entry which is preliminary data.</text>
</comment>
<organism evidence="1 2">
    <name type="scientific">Caerostris extrusa</name>
    <name type="common">Bark spider</name>
    <name type="synonym">Caerostris bankana</name>
    <dbReference type="NCBI Taxonomy" id="172846"/>
    <lineage>
        <taxon>Eukaryota</taxon>
        <taxon>Metazoa</taxon>
        <taxon>Ecdysozoa</taxon>
        <taxon>Arthropoda</taxon>
        <taxon>Chelicerata</taxon>
        <taxon>Arachnida</taxon>
        <taxon>Araneae</taxon>
        <taxon>Araneomorphae</taxon>
        <taxon>Entelegynae</taxon>
        <taxon>Araneoidea</taxon>
        <taxon>Araneidae</taxon>
        <taxon>Caerostris</taxon>
    </lineage>
</organism>
<proteinExistence type="predicted"/>
<dbReference type="EMBL" id="BPLR01017269">
    <property type="protein sequence ID" value="GIY89908.1"/>
    <property type="molecule type" value="Genomic_DNA"/>
</dbReference>
<sequence>MSDLNHFNDPYRPIDNKEHVSKERKSYLKSSERLVSKENSIYLPIWDSKGNIGHPIQYFWICSARRLLEFTILSHGLVAQVTNVILEEAQQQSSLFIYSMPCQDCLTLQIMATVSKSNIGGDCASDLASQLHRHSSLDSAGIITERNVSRFRR</sequence>
<dbReference type="Proteomes" id="UP001054945">
    <property type="component" value="Unassembled WGS sequence"/>
</dbReference>
<evidence type="ECO:0000313" key="2">
    <source>
        <dbReference type="Proteomes" id="UP001054945"/>
    </source>
</evidence>
<gene>
    <name evidence="1" type="ORF">CEXT_364291</name>
</gene>
<dbReference type="AlphaFoldDB" id="A0AAV4X5H9"/>
<accession>A0AAV4X5H9</accession>
<reference evidence="1 2" key="1">
    <citation type="submission" date="2021-06" db="EMBL/GenBank/DDBJ databases">
        <title>Caerostris extrusa draft genome.</title>
        <authorList>
            <person name="Kono N."/>
            <person name="Arakawa K."/>
        </authorList>
    </citation>
    <scope>NUCLEOTIDE SEQUENCE [LARGE SCALE GENOMIC DNA]</scope>
</reference>